<evidence type="ECO:0000313" key="9">
    <source>
        <dbReference type="Proteomes" id="UP000094056"/>
    </source>
</evidence>
<dbReference type="AlphaFoldDB" id="A0A1E3X4R3"/>
<dbReference type="PANTHER" id="PTHR36115">
    <property type="entry name" value="PROLINE-RICH ANTIGEN HOMOLOG-RELATED"/>
    <property type="match status" value="1"/>
</dbReference>
<evidence type="ECO:0000256" key="3">
    <source>
        <dbReference type="ARBA" id="ARBA00022692"/>
    </source>
</evidence>
<feature type="domain" description="RDD" evidence="7">
    <location>
        <begin position="53"/>
        <end position="162"/>
    </location>
</feature>
<sequence>MSKEQNKTESIGHIIGKIISPIVAADEAFKKSLADGVTPLQISDDKGDYYKFASLSQRFIAHIIDYAILLIPMTITMLIIPVIFPALLALAYNVGFWSTRGATPGKMFMKLKVVDQNGTFLTVEKGIIRYIGYIVSGIVILLGYFWVHWDPHNQGWHDKFAKSYVVVT</sequence>
<evidence type="ECO:0000256" key="1">
    <source>
        <dbReference type="ARBA" id="ARBA00004651"/>
    </source>
</evidence>
<keyword evidence="4 6" id="KW-1133">Transmembrane helix</keyword>
<dbReference type="GO" id="GO:0005886">
    <property type="term" value="C:plasma membrane"/>
    <property type="evidence" value="ECO:0007669"/>
    <property type="project" value="UniProtKB-SubCell"/>
</dbReference>
<name>A0A1E3X4R3_9BACT</name>
<evidence type="ECO:0000256" key="4">
    <source>
        <dbReference type="ARBA" id="ARBA00022989"/>
    </source>
</evidence>
<evidence type="ECO:0000313" key="8">
    <source>
        <dbReference type="EMBL" id="ODS30646.1"/>
    </source>
</evidence>
<dbReference type="InterPro" id="IPR010432">
    <property type="entry name" value="RDD"/>
</dbReference>
<feature type="transmembrane region" description="Helical" evidence="6">
    <location>
        <begin position="127"/>
        <end position="147"/>
    </location>
</feature>
<proteinExistence type="predicted"/>
<protein>
    <submittedName>
        <fullName evidence="8">RDD family protein</fullName>
    </submittedName>
</protein>
<keyword evidence="3 6" id="KW-0812">Transmembrane</keyword>
<keyword evidence="5 6" id="KW-0472">Membrane</keyword>
<comment type="caution">
    <text evidence="8">The sequence shown here is derived from an EMBL/GenBank/DDBJ whole genome shotgun (WGS) entry which is preliminary data.</text>
</comment>
<dbReference type="Pfam" id="PF06271">
    <property type="entry name" value="RDD"/>
    <property type="match status" value="1"/>
</dbReference>
<gene>
    <name evidence="8" type="ORF">SCARUB_04235</name>
</gene>
<dbReference type="EMBL" id="MAYW01000192">
    <property type="protein sequence ID" value="ODS30646.1"/>
    <property type="molecule type" value="Genomic_DNA"/>
</dbReference>
<evidence type="ECO:0000256" key="6">
    <source>
        <dbReference type="SAM" id="Phobius"/>
    </source>
</evidence>
<dbReference type="PANTHER" id="PTHR36115:SF4">
    <property type="entry name" value="MEMBRANE PROTEIN"/>
    <property type="match status" value="1"/>
</dbReference>
<evidence type="ECO:0000256" key="2">
    <source>
        <dbReference type="ARBA" id="ARBA00022475"/>
    </source>
</evidence>
<comment type="subcellular location">
    <subcellularLocation>
        <location evidence="1">Cell membrane</location>
        <topology evidence="1">Multi-pass membrane protein</topology>
    </subcellularLocation>
</comment>
<reference evidence="8 9" key="1">
    <citation type="submission" date="2016-07" db="EMBL/GenBank/DDBJ databases">
        <title>Draft genome of Scalindua rubra, obtained from a brine-seawater interface in the Red Sea, sheds light on salt adaptation in anammox bacteria.</title>
        <authorList>
            <person name="Speth D.R."/>
            <person name="Lagkouvardos I."/>
            <person name="Wang Y."/>
            <person name="Qian P.-Y."/>
            <person name="Dutilh B.E."/>
            <person name="Jetten M.S."/>
        </authorList>
    </citation>
    <scope>NUCLEOTIDE SEQUENCE [LARGE SCALE GENOMIC DNA]</scope>
    <source>
        <strain evidence="8">BSI-1</strain>
    </source>
</reference>
<dbReference type="InterPro" id="IPR051791">
    <property type="entry name" value="Pra-immunoreactive"/>
</dbReference>
<evidence type="ECO:0000256" key="5">
    <source>
        <dbReference type="ARBA" id="ARBA00023136"/>
    </source>
</evidence>
<dbReference type="Proteomes" id="UP000094056">
    <property type="component" value="Unassembled WGS sequence"/>
</dbReference>
<keyword evidence="2" id="KW-1003">Cell membrane</keyword>
<feature type="transmembrane region" description="Helical" evidence="6">
    <location>
        <begin position="66"/>
        <end position="92"/>
    </location>
</feature>
<evidence type="ECO:0000259" key="7">
    <source>
        <dbReference type="Pfam" id="PF06271"/>
    </source>
</evidence>
<accession>A0A1E3X4R3</accession>
<organism evidence="8 9">
    <name type="scientific">Candidatus Scalindua rubra</name>
    <dbReference type="NCBI Taxonomy" id="1872076"/>
    <lineage>
        <taxon>Bacteria</taxon>
        <taxon>Pseudomonadati</taxon>
        <taxon>Planctomycetota</taxon>
        <taxon>Candidatus Brocadiia</taxon>
        <taxon>Candidatus Brocadiales</taxon>
        <taxon>Candidatus Scalinduaceae</taxon>
        <taxon>Candidatus Scalindua</taxon>
    </lineage>
</organism>